<evidence type="ECO:0000313" key="5">
    <source>
        <dbReference type="Proteomes" id="UP001174677"/>
    </source>
</evidence>
<sequence length="1152" mass="127378">MLHKSFKPAKCKTALKLAASRIKLLKNKRDAQVKQLKRELAQLLETGQDQTARIRVEHVVREEKTMAAYDLIEIYCELIVARLPIIESQKNCPIDLKEAIASVIFASPRCADIPELMDVRKHFTAKYGKEFVSASVELRPDCGVSRLLVEKLSAKSPDGPTKIKILSAIAEEHNVKWDPTSFGEKDMKPHEDLLNGPNTFEQASKMHVEAANVQERPNSFDKGHPNFKAPSNYYEKHENAVNSYASNSKSSPHSQNVPFPAVGASQAMPSGTSNLDPRSIGTGSEEIEFRHSFAAEQSGFSVGMQSWNMEFKDATAAAQAAAESAERASMAARAAAELSSQERITRQHPTESRKASVSRSRDEGFQTYGSSRVQGEYLAKDPVTNTPHRNNSGMNHEQSFENEQDDLAGLAERFNNLKSTNKPSQLESSKSSSCCVDDYTQGSDFQMADRHFRKNSSELERSDLKGEANRKGESSDSEVELVSELHDGMRSENFGYFGEASIRRQSSSVSSHTQIPNDDHLSSFSDQKFSEEAVREPSIFDEGNFQRNSKETNPLDNGSVVFDDSGSDDDEFNLDEKGEHNGQDSGSYYLSEDRKSLPHLLANTNANSSRLNMEESLGKFGSQSLFASDLHTTSVFSEGLTSDTVPSQSDELLPVTFDDSDGPSSESEEELNKSKLVGNTYSGTFPHKHISSNTETTQNERPHFVGSSLVEKENAGSNSKNQGNEVGPETDMKFNYGYLHTNPTSRRFTKSQSKSNDDDNPKTSGFSSVMDDIQSYQSLDTLQDTKTIKESSLESGKELNFGILTGGLRNKGYRHPPYRSNPSDSSSVSKQAEEDNSTRFKQKSSSLKVDIGSGVQDSYNQMVHPKINKKGSLGTSVPYSDAIDDESDEELPQQTQEPHIRKAAVEVNKKSGVRNYFDLDNSDSEEDLPKQTEKSKTHSGPGFSRRTKQTVTSRPLSNSERNLKSRVPSDSSMTPGYAAEHKSSSVSSYTAEAQVKPTSQEKSSGYWGSSEQRRSTEQAISKPILQSKRSLMKESSSRSSYTTDTQHNPQSKNSDNRGSFEQRKSAESSKLIQESKRSTREENLKSSAKEQTSNPPPRTVSSGGGESKKTSSSKADTPSRGNSFNKASHVHPKLPDYDTLTAHLLSLRQNRQ</sequence>
<feature type="coiled-coil region" evidence="2">
    <location>
        <begin position="26"/>
        <end position="53"/>
    </location>
</feature>
<feature type="region of interest" description="Disordered" evidence="3">
    <location>
        <begin position="332"/>
        <end position="402"/>
    </location>
</feature>
<feature type="region of interest" description="Disordered" evidence="3">
    <location>
        <begin position="640"/>
        <end position="769"/>
    </location>
</feature>
<feature type="compositionally biased region" description="Polar residues" evidence="3">
    <location>
        <begin position="383"/>
        <end position="397"/>
    </location>
</feature>
<feature type="compositionally biased region" description="Polar residues" evidence="3">
    <location>
        <begin position="267"/>
        <end position="276"/>
    </location>
</feature>
<feature type="compositionally biased region" description="Polar residues" evidence="3">
    <location>
        <begin position="741"/>
        <end position="754"/>
    </location>
</feature>
<evidence type="ECO:0000256" key="3">
    <source>
        <dbReference type="SAM" id="MobiDB-lite"/>
    </source>
</evidence>
<keyword evidence="5" id="KW-1185">Reference proteome</keyword>
<feature type="region of interest" description="Disordered" evidence="3">
    <location>
        <begin position="532"/>
        <end position="590"/>
    </location>
</feature>
<gene>
    <name evidence="4" type="ORF">P3X46_007653</name>
</gene>
<feature type="compositionally biased region" description="Polar residues" evidence="3">
    <location>
        <begin position="640"/>
        <end position="650"/>
    </location>
</feature>
<dbReference type="PANTHER" id="PTHR12161:SF13">
    <property type="entry name" value="REGULATOR OF VPS4 ACTIVITY IN THE MVB PATHWAY PROTEIN"/>
    <property type="match status" value="1"/>
</dbReference>
<feature type="compositionally biased region" description="Acidic residues" evidence="3">
    <location>
        <begin position="882"/>
        <end position="891"/>
    </location>
</feature>
<feature type="region of interest" description="Disordered" evidence="3">
    <location>
        <begin position="453"/>
        <end position="481"/>
    </location>
</feature>
<feature type="compositionally biased region" description="Polar residues" evidence="3">
    <location>
        <begin position="715"/>
        <end position="724"/>
    </location>
</feature>
<feature type="compositionally biased region" description="Low complexity" evidence="3">
    <location>
        <begin position="332"/>
        <end position="342"/>
    </location>
</feature>
<comment type="caution">
    <text evidence="4">The sequence shown here is derived from an EMBL/GenBank/DDBJ whole genome shotgun (WGS) entry which is preliminary data.</text>
</comment>
<feature type="compositionally biased region" description="Polar residues" evidence="3">
    <location>
        <begin position="1041"/>
        <end position="1053"/>
    </location>
</feature>
<feature type="region of interest" description="Disordered" evidence="3">
    <location>
        <begin position="807"/>
        <end position="852"/>
    </location>
</feature>
<feature type="compositionally biased region" description="Basic and acidic residues" evidence="3">
    <location>
        <begin position="927"/>
        <end position="936"/>
    </location>
</feature>
<dbReference type="Pfam" id="PF03398">
    <property type="entry name" value="Ist1"/>
    <property type="match status" value="1"/>
</dbReference>
<feature type="compositionally biased region" description="Polar residues" evidence="3">
    <location>
        <begin position="545"/>
        <end position="555"/>
    </location>
</feature>
<keyword evidence="2" id="KW-0175">Coiled coil</keyword>
<dbReference type="Gene3D" id="1.20.1260.60">
    <property type="entry name" value="Vacuolar protein sorting-associated protein Ist1"/>
    <property type="match status" value="1"/>
</dbReference>
<feature type="region of interest" description="Disordered" evidence="3">
    <location>
        <begin position="244"/>
        <end position="276"/>
    </location>
</feature>
<proteinExistence type="inferred from homology"/>
<evidence type="ECO:0000313" key="4">
    <source>
        <dbReference type="EMBL" id="KAJ9183847.1"/>
    </source>
</evidence>
<feature type="compositionally biased region" description="Basic and acidic residues" evidence="3">
    <location>
        <begin position="1054"/>
        <end position="1088"/>
    </location>
</feature>
<evidence type="ECO:0000256" key="1">
    <source>
        <dbReference type="ARBA" id="ARBA00005536"/>
    </source>
</evidence>
<accession>A0ABQ9MU79</accession>
<feature type="compositionally biased region" description="Basic and acidic residues" evidence="3">
    <location>
        <begin position="898"/>
        <end position="909"/>
    </location>
</feature>
<reference evidence="4" key="1">
    <citation type="journal article" date="2023" name="Plant Biotechnol. J.">
        <title>Chromosome-level wild Hevea brasiliensis genome provides new tools for genomic-assisted breeding and valuable loci to elevate rubber yield.</title>
        <authorList>
            <person name="Cheng H."/>
            <person name="Song X."/>
            <person name="Hu Y."/>
            <person name="Wu T."/>
            <person name="Yang Q."/>
            <person name="An Z."/>
            <person name="Feng S."/>
            <person name="Deng Z."/>
            <person name="Wu W."/>
            <person name="Zeng X."/>
            <person name="Tu M."/>
            <person name="Wang X."/>
            <person name="Huang H."/>
        </authorList>
    </citation>
    <scope>NUCLEOTIDE SEQUENCE</scope>
    <source>
        <strain evidence="4">MT/VB/25A 57/8</strain>
    </source>
</reference>
<comment type="similarity">
    <text evidence="1">Belongs to the IST1 family.</text>
</comment>
<organism evidence="4 5">
    <name type="scientific">Hevea brasiliensis</name>
    <name type="common">Para rubber tree</name>
    <name type="synonym">Siphonia brasiliensis</name>
    <dbReference type="NCBI Taxonomy" id="3981"/>
    <lineage>
        <taxon>Eukaryota</taxon>
        <taxon>Viridiplantae</taxon>
        <taxon>Streptophyta</taxon>
        <taxon>Embryophyta</taxon>
        <taxon>Tracheophyta</taxon>
        <taxon>Spermatophyta</taxon>
        <taxon>Magnoliopsida</taxon>
        <taxon>eudicotyledons</taxon>
        <taxon>Gunneridae</taxon>
        <taxon>Pentapetalae</taxon>
        <taxon>rosids</taxon>
        <taxon>fabids</taxon>
        <taxon>Malpighiales</taxon>
        <taxon>Euphorbiaceae</taxon>
        <taxon>Crotonoideae</taxon>
        <taxon>Micrandreae</taxon>
        <taxon>Hevea</taxon>
    </lineage>
</organism>
<feature type="compositionally biased region" description="Polar residues" evidence="3">
    <location>
        <begin position="244"/>
        <end position="257"/>
    </location>
</feature>
<dbReference type="EMBL" id="JARPOI010000004">
    <property type="protein sequence ID" value="KAJ9183847.1"/>
    <property type="molecule type" value="Genomic_DNA"/>
</dbReference>
<dbReference type="InterPro" id="IPR042277">
    <property type="entry name" value="IST1-like"/>
</dbReference>
<feature type="compositionally biased region" description="Basic and acidic residues" evidence="3">
    <location>
        <begin position="453"/>
        <end position="474"/>
    </location>
</feature>
<feature type="region of interest" description="Disordered" evidence="3">
    <location>
        <begin position="866"/>
        <end position="1136"/>
    </location>
</feature>
<dbReference type="PANTHER" id="PTHR12161">
    <property type="entry name" value="IST1 FAMILY MEMBER"/>
    <property type="match status" value="1"/>
</dbReference>
<feature type="compositionally biased region" description="Polar residues" evidence="3">
    <location>
        <begin position="949"/>
        <end position="960"/>
    </location>
</feature>
<dbReference type="InterPro" id="IPR005061">
    <property type="entry name" value="Ist1"/>
</dbReference>
<name>A0ABQ9MU79_HEVBR</name>
<feature type="compositionally biased region" description="Polar residues" evidence="3">
    <location>
        <begin position="1115"/>
        <end position="1126"/>
    </location>
</feature>
<feature type="compositionally biased region" description="Basic and acidic residues" evidence="3">
    <location>
        <begin position="343"/>
        <end position="364"/>
    </location>
</feature>
<feature type="compositionally biased region" description="Polar residues" evidence="3">
    <location>
        <begin position="820"/>
        <end position="830"/>
    </location>
</feature>
<evidence type="ECO:0000256" key="2">
    <source>
        <dbReference type="SAM" id="Coils"/>
    </source>
</evidence>
<dbReference type="Proteomes" id="UP001174677">
    <property type="component" value="Chromosome 4"/>
</dbReference>
<feature type="compositionally biased region" description="Polar residues" evidence="3">
    <location>
        <begin position="984"/>
        <end position="1010"/>
    </location>
</feature>
<evidence type="ECO:0008006" key="6">
    <source>
        <dbReference type="Google" id="ProtNLM"/>
    </source>
</evidence>
<protein>
    <recommendedName>
        <fullName evidence="6">IST1-like protein</fullName>
    </recommendedName>
</protein>
<feature type="compositionally biased region" description="Acidic residues" evidence="3">
    <location>
        <begin position="658"/>
        <end position="669"/>
    </location>
</feature>